<evidence type="ECO:0000259" key="2">
    <source>
        <dbReference type="Pfam" id="PF07859"/>
    </source>
</evidence>
<dbReference type="SUPFAM" id="SSF53474">
    <property type="entry name" value="alpha/beta-Hydrolases"/>
    <property type="match status" value="1"/>
</dbReference>
<evidence type="ECO:0000256" key="1">
    <source>
        <dbReference type="ARBA" id="ARBA00022801"/>
    </source>
</evidence>
<dbReference type="InterPro" id="IPR013094">
    <property type="entry name" value="AB_hydrolase_3"/>
</dbReference>
<dbReference type="Gene3D" id="3.40.50.1820">
    <property type="entry name" value="alpha/beta hydrolase"/>
    <property type="match status" value="1"/>
</dbReference>
<reference evidence="4" key="1">
    <citation type="journal article" date="2017" name="Genome Biol.">
        <title>Comparative genomics reveals high biological diversity and specific adaptations in the industrially and medically important fungal genus Aspergillus.</title>
        <authorList>
            <person name="de Vries R.P."/>
            <person name="Riley R."/>
            <person name="Wiebenga A."/>
            <person name="Aguilar-Osorio G."/>
            <person name="Amillis S."/>
            <person name="Uchima C.A."/>
            <person name="Anderluh G."/>
            <person name="Asadollahi M."/>
            <person name="Askin M."/>
            <person name="Barry K."/>
            <person name="Battaglia E."/>
            <person name="Bayram O."/>
            <person name="Benocci T."/>
            <person name="Braus-Stromeyer S.A."/>
            <person name="Caldana C."/>
            <person name="Canovas D."/>
            <person name="Cerqueira G.C."/>
            <person name="Chen F."/>
            <person name="Chen W."/>
            <person name="Choi C."/>
            <person name="Clum A."/>
            <person name="Dos Santos R.A."/>
            <person name="Damasio A.R."/>
            <person name="Diallinas G."/>
            <person name="Emri T."/>
            <person name="Fekete E."/>
            <person name="Flipphi M."/>
            <person name="Freyberg S."/>
            <person name="Gallo A."/>
            <person name="Gournas C."/>
            <person name="Habgood R."/>
            <person name="Hainaut M."/>
            <person name="Harispe M.L."/>
            <person name="Henrissat B."/>
            <person name="Hilden K.S."/>
            <person name="Hope R."/>
            <person name="Hossain A."/>
            <person name="Karabika E."/>
            <person name="Karaffa L."/>
            <person name="Karanyi Z."/>
            <person name="Krasevec N."/>
            <person name="Kuo A."/>
            <person name="Kusch H."/>
            <person name="LaButti K."/>
            <person name="Lagendijk E.L."/>
            <person name="Lapidus A."/>
            <person name="Levasseur A."/>
            <person name="Lindquist E."/>
            <person name="Lipzen A."/>
            <person name="Logrieco A.F."/>
            <person name="MacCabe A."/>
            <person name="Maekelae M.R."/>
            <person name="Malavazi I."/>
            <person name="Melin P."/>
            <person name="Meyer V."/>
            <person name="Mielnichuk N."/>
            <person name="Miskei M."/>
            <person name="Molnar A.P."/>
            <person name="Mule G."/>
            <person name="Ngan C.Y."/>
            <person name="Orejas M."/>
            <person name="Orosz E."/>
            <person name="Ouedraogo J.P."/>
            <person name="Overkamp K.M."/>
            <person name="Park H.-S."/>
            <person name="Perrone G."/>
            <person name="Piumi F."/>
            <person name="Punt P.J."/>
            <person name="Ram A.F."/>
            <person name="Ramon A."/>
            <person name="Rauscher S."/>
            <person name="Record E."/>
            <person name="Riano-Pachon D.M."/>
            <person name="Robert V."/>
            <person name="Roehrig J."/>
            <person name="Ruller R."/>
            <person name="Salamov A."/>
            <person name="Salih N.S."/>
            <person name="Samson R.A."/>
            <person name="Sandor E."/>
            <person name="Sanguinetti M."/>
            <person name="Schuetze T."/>
            <person name="Sepcic K."/>
            <person name="Shelest E."/>
            <person name="Sherlock G."/>
            <person name="Sophianopoulou V."/>
            <person name="Squina F.M."/>
            <person name="Sun H."/>
            <person name="Susca A."/>
            <person name="Todd R.B."/>
            <person name="Tsang A."/>
            <person name="Unkles S.E."/>
            <person name="van de Wiele N."/>
            <person name="van Rossen-Uffink D."/>
            <person name="Oliveira J.V."/>
            <person name="Vesth T.C."/>
            <person name="Visser J."/>
            <person name="Yu J.-H."/>
            <person name="Zhou M."/>
            <person name="Andersen M.R."/>
            <person name="Archer D.B."/>
            <person name="Baker S.E."/>
            <person name="Benoit I."/>
            <person name="Brakhage A.A."/>
            <person name="Braus G.H."/>
            <person name="Fischer R."/>
            <person name="Frisvad J.C."/>
            <person name="Goldman G.H."/>
            <person name="Houbraken J."/>
            <person name="Oakley B."/>
            <person name="Pocsi I."/>
            <person name="Scazzocchio C."/>
            <person name="Seiboth B."/>
            <person name="vanKuyk P.A."/>
            <person name="Wortman J."/>
            <person name="Dyer P.S."/>
            <person name="Grigoriev I.V."/>
        </authorList>
    </citation>
    <scope>NUCLEOTIDE SEQUENCE [LARGE SCALE GENOMIC DNA]</scope>
    <source>
        <strain evidence="4">DTO 134E9</strain>
    </source>
</reference>
<evidence type="ECO:0000313" key="4">
    <source>
        <dbReference type="Proteomes" id="UP000184383"/>
    </source>
</evidence>
<protein>
    <recommendedName>
        <fullName evidence="2">Alpha/beta hydrolase fold-3 domain-containing protein</fullName>
    </recommendedName>
</protein>
<keyword evidence="1" id="KW-0378">Hydrolase</keyword>
<proteinExistence type="predicted"/>
<sequence>MADFSEYGIPTEEWIALEATLPEPPTDLGLDELKKAMNSDREATAAKEMINQDFVSRVTIRDHNIPGRDGYSIEGRSYRPSNVPESQSLPVYIHLHGGGFLFGTLSSEDATCSRIVTSLAEENFPIVVFNINYRHTPEYPFPIAWNDTEDAFHWLHDNIDQVGGDSDQIVVGGISAGALLTASLALIQNLGIDDSLAKRPKIRGQILMIPPLVIGDAYETQLKQLVSPEVSSYRQNEFAPILPVARMQLFSKLMGVDKVKIEDNDRRVNPGNATADEVKGLPPAVFGIAGRDPLRDEGLFYGKLLTENGVPTKVNVFKGLPHGFRRYGDKLSPSKKYDEVMYQGIKWALSEPEATGKFDIEAH</sequence>
<dbReference type="PANTHER" id="PTHR48081">
    <property type="entry name" value="AB HYDROLASE SUPERFAMILY PROTEIN C4A8.06C"/>
    <property type="match status" value="1"/>
</dbReference>
<evidence type="ECO:0000313" key="3">
    <source>
        <dbReference type="EMBL" id="OJJ33474.1"/>
    </source>
</evidence>
<name>A0A1L9REZ1_ASPWE</name>
<dbReference type="Pfam" id="PF07859">
    <property type="entry name" value="Abhydrolase_3"/>
    <property type="match status" value="1"/>
</dbReference>
<dbReference type="VEuPathDB" id="FungiDB:ASPWEDRAFT_43533"/>
<dbReference type="EMBL" id="KV878214">
    <property type="protein sequence ID" value="OJJ33474.1"/>
    <property type="molecule type" value="Genomic_DNA"/>
</dbReference>
<dbReference type="InterPro" id="IPR029058">
    <property type="entry name" value="AB_hydrolase_fold"/>
</dbReference>
<gene>
    <name evidence="3" type="ORF">ASPWEDRAFT_43533</name>
</gene>
<dbReference type="InterPro" id="IPR050300">
    <property type="entry name" value="GDXG_lipolytic_enzyme"/>
</dbReference>
<dbReference type="AlphaFoldDB" id="A0A1L9REZ1"/>
<dbReference type="Proteomes" id="UP000184383">
    <property type="component" value="Unassembled WGS sequence"/>
</dbReference>
<dbReference type="GO" id="GO:0016787">
    <property type="term" value="F:hydrolase activity"/>
    <property type="evidence" value="ECO:0007669"/>
    <property type="project" value="UniProtKB-KW"/>
</dbReference>
<dbReference type="GeneID" id="63751894"/>
<accession>A0A1L9REZ1</accession>
<dbReference type="STRING" id="1073089.A0A1L9REZ1"/>
<dbReference type="OrthoDB" id="408631at2759"/>
<dbReference type="PANTHER" id="PTHR48081:SF8">
    <property type="entry name" value="ALPHA_BETA HYDROLASE FOLD-3 DOMAIN-CONTAINING PROTEIN-RELATED"/>
    <property type="match status" value="1"/>
</dbReference>
<feature type="domain" description="Alpha/beta hydrolase fold-3" evidence="2">
    <location>
        <begin position="93"/>
        <end position="324"/>
    </location>
</feature>
<dbReference type="RefSeq" id="XP_040687151.1">
    <property type="nucleotide sequence ID" value="XM_040836046.1"/>
</dbReference>
<keyword evidence="4" id="KW-1185">Reference proteome</keyword>
<organism evidence="3 4">
    <name type="scientific">Aspergillus wentii DTO 134E9</name>
    <dbReference type="NCBI Taxonomy" id="1073089"/>
    <lineage>
        <taxon>Eukaryota</taxon>
        <taxon>Fungi</taxon>
        <taxon>Dikarya</taxon>
        <taxon>Ascomycota</taxon>
        <taxon>Pezizomycotina</taxon>
        <taxon>Eurotiomycetes</taxon>
        <taxon>Eurotiomycetidae</taxon>
        <taxon>Eurotiales</taxon>
        <taxon>Aspergillaceae</taxon>
        <taxon>Aspergillus</taxon>
        <taxon>Aspergillus subgen. Cremei</taxon>
    </lineage>
</organism>